<name>A0AAV4UB85_CAEEX</name>
<comment type="caution">
    <text evidence="2">The sequence shown here is derived from an EMBL/GenBank/DDBJ whole genome shotgun (WGS) entry which is preliminary data.</text>
</comment>
<evidence type="ECO:0000313" key="3">
    <source>
        <dbReference type="Proteomes" id="UP001054945"/>
    </source>
</evidence>
<proteinExistence type="predicted"/>
<feature type="region of interest" description="Disordered" evidence="1">
    <location>
        <begin position="36"/>
        <end position="83"/>
    </location>
</feature>
<dbReference type="Proteomes" id="UP001054945">
    <property type="component" value="Unassembled WGS sequence"/>
</dbReference>
<gene>
    <name evidence="2" type="ORF">CEXT_588451</name>
</gene>
<sequence>MLKCHSCEKVVQNCVAVQQLPSLIARCEKLNLSFPRQNAQHSKTSESHKNKDNKSHYSTGRGGEITRENRKRKSRQQLADQVRMPGFELTRNWKQKQSILKYTESSRHRTHEEI</sequence>
<evidence type="ECO:0000256" key="1">
    <source>
        <dbReference type="SAM" id="MobiDB-lite"/>
    </source>
</evidence>
<protein>
    <submittedName>
        <fullName evidence="2">Uncharacterized protein</fullName>
    </submittedName>
</protein>
<evidence type="ECO:0000313" key="2">
    <source>
        <dbReference type="EMBL" id="GIY55060.1"/>
    </source>
</evidence>
<feature type="compositionally biased region" description="Basic and acidic residues" evidence="1">
    <location>
        <begin position="43"/>
        <end position="55"/>
    </location>
</feature>
<keyword evidence="3" id="KW-1185">Reference proteome</keyword>
<reference evidence="2 3" key="1">
    <citation type="submission" date="2021-06" db="EMBL/GenBank/DDBJ databases">
        <title>Caerostris extrusa draft genome.</title>
        <authorList>
            <person name="Kono N."/>
            <person name="Arakawa K."/>
        </authorList>
    </citation>
    <scope>NUCLEOTIDE SEQUENCE [LARGE SCALE GENOMIC DNA]</scope>
</reference>
<accession>A0AAV4UB85</accession>
<dbReference type="EMBL" id="BPLR01012602">
    <property type="protein sequence ID" value="GIY55060.1"/>
    <property type="molecule type" value="Genomic_DNA"/>
</dbReference>
<dbReference type="AlphaFoldDB" id="A0AAV4UB85"/>
<organism evidence="2 3">
    <name type="scientific">Caerostris extrusa</name>
    <name type="common">Bark spider</name>
    <name type="synonym">Caerostris bankana</name>
    <dbReference type="NCBI Taxonomy" id="172846"/>
    <lineage>
        <taxon>Eukaryota</taxon>
        <taxon>Metazoa</taxon>
        <taxon>Ecdysozoa</taxon>
        <taxon>Arthropoda</taxon>
        <taxon>Chelicerata</taxon>
        <taxon>Arachnida</taxon>
        <taxon>Araneae</taxon>
        <taxon>Araneomorphae</taxon>
        <taxon>Entelegynae</taxon>
        <taxon>Araneoidea</taxon>
        <taxon>Araneidae</taxon>
        <taxon>Caerostris</taxon>
    </lineage>
</organism>